<name>A0A292YHW7_9BACL</name>
<organism evidence="1 2">
    <name type="scientific">Effusibacillus lacus</name>
    <dbReference type="NCBI Taxonomy" id="1348429"/>
    <lineage>
        <taxon>Bacteria</taxon>
        <taxon>Bacillati</taxon>
        <taxon>Bacillota</taxon>
        <taxon>Bacilli</taxon>
        <taxon>Bacillales</taxon>
        <taxon>Alicyclobacillaceae</taxon>
        <taxon>Effusibacillus</taxon>
    </lineage>
</organism>
<accession>A0A292YHW7</accession>
<sequence length="294" mass="33279">MIALAAVTVGCQSNAAWTPNFLKQAQPEKKQQQQKTFEDVLKHTQGDPLEGKVLAEIKGVFDPDANRFAFVTDDDRPVFVYEESDGTVKLLIVNKDGTVKQESFQGYDLKKAILNNKILYIGYKGNSVIKLNVDSFHYSEVDKSEMERARVVLDEFKLPGKETPVHSQDGFIYTQEGYIFDIKNHEYLLSGKSKKKFYEKADFAYGTHLFEIEPRLDQAINLKVIAAKGDKTAKGKTYGIHLDLHKGYNVKNIEHAIGSNGTLYLFAIGAREDNKLAVKMFEVPLRSLEEKEME</sequence>
<proteinExistence type="predicted"/>
<evidence type="ECO:0000313" key="2">
    <source>
        <dbReference type="Proteomes" id="UP000217785"/>
    </source>
</evidence>
<gene>
    <name evidence="1" type="ORF">EFBL_1036</name>
</gene>
<dbReference type="Proteomes" id="UP000217785">
    <property type="component" value="Unassembled WGS sequence"/>
</dbReference>
<protein>
    <submittedName>
        <fullName evidence="1">Uncharacterized protein</fullName>
    </submittedName>
</protein>
<dbReference type="EMBL" id="BDUF01000020">
    <property type="protein sequence ID" value="GAX89418.1"/>
    <property type="molecule type" value="Genomic_DNA"/>
</dbReference>
<evidence type="ECO:0000313" key="1">
    <source>
        <dbReference type="EMBL" id="GAX89418.1"/>
    </source>
</evidence>
<reference evidence="2" key="1">
    <citation type="submission" date="2017-07" db="EMBL/GenBank/DDBJ databases">
        <title>Draft genome sequence of Effusibacillus lacus strain skLN1.</title>
        <authorList>
            <person name="Watanabe M."/>
            <person name="Kojima H."/>
            <person name="Fukui M."/>
        </authorList>
    </citation>
    <scope>NUCLEOTIDE SEQUENCE [LARGE SCALE GENOMIC DNA]</scope>
    <source>
        <strain evidence="2">skLN1</strain>
    </source>
</reference>
<dbReference type="AlphaFoldDB" id="A0A292YHW7"/>
<keyword evidence="2" id="KW-1185">Reference proteome</keyword>
<comment type="caution">
    <text evidence="1">The sequence shown here is derived from an EMBL/GenBank/DDBJ whole genome shotgun (WGS) entry which is preliminary data.</text>
</comment>